<reference evidence="15 16" key="1">
    <citation type="submission" date="2016-05" db="EMBL/GenBank/DDBJ databases">
        <title>Bacillus thuringiensis and Bacillus weihenstephanensis as novel biocontrol agents of wilt causing Verticillium species.</title>
        <authorList>
            <person name="Hollensteiner J."/>
            <person name="Wemheuer F."/>
            <person name="Harting R."/>
            <person name="Kolarzyk A."/>
            <person name="Diaz-Valerio S."/>
            <person name="Poehlein A."/>
            <person name="Brzuszkiewicz E."/>
            <person name="Nesemann K."/>
            <person name="Braus-Stromeyer S."/>
            <person name="Braus G."/>
            <person name="Daniel R."/>
            <person name="Liesegang H."/>
        </authorList>
    </citation>
    <scope>NUCLEOTIDE SEQUENCE [LARGE SCALE GENOMIC DNA]</scope>
    <source>
        <strain evidence="15 16">GOE8</strain>
    </source>
</reference>
<evidence type="ECO:0000256" key="4">
    <source>
        <dbReference type="ARBA" id="ARBA00022723"/>
    </source>
</evidence>
<dbReference type="GO" id="GO:0005737">
    <property type="term" value="C:cytoplasm"/>
    <property type="evidence" value="ECO:0007669"/>
    <property type="project" value="UniProtKB-SubCell"/>
</dbReference>
<dbReference type="PROSITE" id="PS51015">
    <property type="entry name" value="YDG"/>
    <property type="match status" value="1"/>
</dbReference>
<keyword evidence="5 13" id="KW-0255">Endonuclease</keyword>
<evidence type="ECO:0000256" key="1">
    <source>
        <dbReference type="ARBA" id="ARBA00004496"/>
    </source>
</evidence>
<dbReference type="InterPro" id="IPR004612">
    <property type="entry name" value="Resolv_RecU"/>
</dbReference>
<name>A0A1E8B535_BACMY</name>
<evidence type="ECO:0000256" key="5">
    <source>
        <dbReference type="ARBA" id="ARBA00022759"/>
    </source>
</evidence>
<protein>
    <recommendedName>
        <fullName evidence="12 13">Holliday junction resolvase RecU</fullName>
        <ecNumber evidence="13">3.1.21.10</ecNumber>
    </recommendedName>
    <alternativeName>
        <fullName evidence="13">Recombination protein U homolog</fullName>
    </alternativeName>
</protein>
<dbReference type="GO" id="GO:0006310">
    <property type="term" value="P:DNA recombination"/>
    <property type="evidence" value="ECO:0007669"/>
    <property type="project" value="UniProtKB-UniRule"/>
</dbReference>
<dbReference type="GO" id="GO:0000287">
    <property type="term" value="F:magnesium ion binding"/>
    <property type="evidence" value="ECO:0007669"/>
    <property type="project" value="UniProtKB-UniRule"/>
</dbReference>
<feature type="binding site" evidence="13">
    <location>
        <position position="71"/>
    </location>
    <ligand>
        <name>Mg(2+)</name>
        <dbReference type="ChEBI" id="CHEBI:18420"/>
    </ligand>
</feature>
<dbReference type="EMBL" id="LXLT01000050">
    <property type="protein sequence ID" value="OFD76319.1"/>
    <property type="molecule type" value="Genomic_DNA"/>
</dbReference>
<evidence type="ECO:0000256" key="9">
    <source>
        <dbReference type="ARBA" id="ARBA00023172"/>
    </source>
</evidence>
<keyword evidence="2 13" id="KW-0963">Cytoplasm</keyword>
<dbReference type="HAMAP" id="MF_00130">
    <property type="entry name" value="RecU"/>
    <property type="match status" value="1"/>
</dbReference>
<dbReference type="GO" id="GO:0007059">
    <property type="term" value="P:chromosome segregation"/>
    <property type="evidence" value="ECO:0007669"/>
    <property type="project" value="UniProtKB-UniRule"/>
</dbReference>
<dbReference type="Gene3D" id="3.40.1350.10">
    <property type="match status" value="1"/>
</dbReference>
<feature type="binding site" evidence="13">
    <location>
        <position position="90"/>
    </location>
    <ligand>
        <name>Mg(2+)</name>
        <dbReference type="ChEBI" id="CHEBI:18420"/>
    </ligand>
</feature>
<keyword evidence="7 13" id="KW-0378">Hydrolase</keyword>
<evidence type="ECO:0000256" key="6">
    <source>
        <dbReference type="ARBA" id="ARBA00022763"/>
    </source>
</evidence>
<comment type="subcellular location">
    <subcellularLocation>
        <location evidence="1 13">Cytoplasm</location>
    </subcellularLocation>
</comment>
<keyword evidence="6 13" id="KW-0227">DNA damage</keyword>
<evidence type="ECO:0000256" key="11">
    <source>
        <dbReference type="ARBA" id="ARBA00023447"/>
    </source>
</evidence>
<dbReference type="PIRSF" id="PIRSF037785">
    <property type="entry name" value="RecU"/>
    <property type="match status" value="1"/>
</dbReference>
<dbReference type="Proteomes" id="UP000175706">
    <property type="component" value="Unassembled WGS sequence"/>
</dbReference>
<keyword evidence="3 13" id="KW-0540">Nuclease</keyword>
<evidence type="ECO:0000256" key="12">
    <source>
        <dbReference type="ARBA" id="ARBA00029523"/>
    </source>
</evidence>
<dbReference type="GO" id="GO:0006281">
    <property type="term" value="P:DNA repair"/>
    <property type="evidence" value="ECO:0007669"/>
    <property type="project" value="UniProtKB-UniRule"/>
</dbReference>
<dbReference type="CDD" id="cd22354">
    <property type="entry name" value="RecU-like"/>
    <property type="match status" value="1"/>
</dbReference>
<evidence type="ECO:0000256" key="3">
    <source>
        <dbReference type="ARBA" id="ARBA00022722"/>
    </source>
</evidence>
<sequence length="210" mass="23722">MGQGNRGMAFEKIINLSNEMYQRGGVALINKRPTPVKVLKSKGGRVLNGFYEAKSTVDYDGVYKGRAIAFEAKSTENLTRFDLKNIAQHQLDYLEKAEKMGAICFFLIEFSKDKSVFVVPLSVIQSYVGMSHQPKGKKSIPRADFDIYGYLVEQTERAPVEYLQYVDEAGLTPAMFDGMIQIDHDHKRIANNIEAAKEKMNSNERKLLKA</sequence>
<evidence type="ECO:0000313" key="15">
    <source>
        <dbReference type="EMBL" id="OFD76319.1"/>
    </source>
</evidence>
<dbReference type="GO" id="GO:0008821">
    <property type="term" value="F:crossover junction DNA endonuclease activity"/>
    <property type="evidence" value="ECO:0007669"/>
    <property type="project" value="UniProtKB-EC"/>
</dbReference>
<feature type="site" description="Transition state stabilizer" evidence="13">
    <location>
        <position position="73"/>
    </location>
</feature>
<dbReference type="Pfam" id="PF03838">
    <property type="entry name" value="RecU"/>
    <property type="match status" value="1"/>
</dbReference>
<gene>
    <name evidence="13" type="primary">recU</name>
    <name evidence="15" type="ORF">BWGOE8_34100</name>
</gene>
<keyword evidence="8 13" id="KW-0460">Magnesium</keyword>
<comment type="cofactor">
    <cofactor evidence="13">
        <name>Mg(2+)</name>
        <dbReference type="ChEBI" id="CHEBI:18420"/>
    </cofactor>
    <text evidence="13">Binds 1 Mg(2+) ion per subunit.</text>
</comment>
<keyword evidence="4 13" id="KW-0479">Metal-binding</keyword>
<evidence type="ECO:0000313" key="16">
    <source>
        <dbReference type="Proteomes" id="UP000175706"/>
    </source>
</evidence>
<feature type="binding site" evidence="13">
    <location>
        <position position="58"/>
    </location>
    <ligand>
        <name>Mg(2+)</name>
        <dbReference type="ChEBI" id="CHEBI:18420"/>
    </ligand>
</feature>
<proteinExistence type="inferred from homology"/>
<keyword evidence="9 13" id="KW-0233">DNA recombination</keyword>
<keyword evidence="10 13" id="KW-0234">DNA repair</keyword>
<dbReference type="GO" id="GO:0003676">
    <property type="term" value="F:nucleic acid binding"/>
    <property type="evidence" value="ECO:0007669"/>
    <property type="project" value="InterPro"/>
</dbReference>
<feature type="binding site" evidence="13">
    <location>
        <position position="56"/>
    </location>
    <ligand>
        <name>Mg(2+)</name>
        <dbReference type="ChEBI" id="CHEBI:18420"/>
    </ligand>
</feature>
<evidence type="ECO:0000259" key="14">
    <source>
        <dbReference type="PROSITE" id="PS51015"/>
    </source>
</evidence>
<evidence type="ECO:0000256" key="8">
    <source>
        <dbReference type="ARBA" id="ARBA00022842"/>
    </source>
</evidence>
<organism evidence="15 16">
    <name type="scientific">Bacillus mycoides</name>
    <dbReference type="NCBI Taxonomy" id="1405"/>
    <lineage>
        <taxon>Bacteria</taxon>
        <taxon>Bacillati</taxon>
        <taxon>Bacillota</taxon>
        <taxon>Bacilli</taxon>
        <taxon>Bacillales</taxon>
        <taxon>Bacillaceae</taxon>
        <taxon>Bacillus</taxon>
        <taxon>Bacillus cereus group</taxon>
    </lineage>
</organism>
<evidence type="ECO:0000256" key="2">
    <source>
        <dbReference type="ARBA" id="ARBA00022490"/>
    </source>
</evidence>
<comment type="caution">
    <text evidence="15">The sequence shown here is derived from an EMBL/GenBank/DDBJ whole genome shotgun (WGS) entry which is preliminary data.</text>
</comment>
<comment type="similarity">
    <text evidence="11 13">Belongs to the RecU family.</text>
</comment>
<feature type="domain" description="YDG" evidence="14">
    <location>
        <begin position="1"/>
        <end position="85"/>
    </location>
</feature>
<dbReference type="PATRIC" id="fig|86662.25.peg.3495"/>
<evidence type="ECO:0000256" key="13">
    <source>
        <dbReference type="HAMAP-Rule" id="MF_00130"/>
    </source>
</evidence>
<dbReference type="AlphaFoldDB" id="A0A1E8B535"/>
<dbReference type="InterPro" id="IPR003105">
    <property type="entry name" value="SRA_YDG"/>
</dbReference>
<comment type="function">
    <text evidence="13">Endonuclease that resolves Holliday junction intermediates in genetic recombination. Cleaves mobile four-strand junctions by introducing symmetrical nicks in paired strands. Promotes annealing of linear ssDNA with homologous dsDNA. Required for DNA repair, homologous recombination and chromosome segregation.</text>
</comment>
<comment type="catalytic activity">
    <reaction evidence="13">
        <text>Endonucleolytic cleavage at a junction such as a reciprocal single-stranded crossover between two homologous DNA duplexes (Holliday junction).</text>
        <dbReference type="EC" id="3.1.21.10"/>
    </reaction>
</comment>
<dbReference type="InterPro" id="IPR011856">
    <property type="entry name" value="tRNA_endonuc-like_dom_sf"/>
</dbReference>
<evidence type="ECO:0000256" key="10">
    <source>
        <dbReference type="ARBA" id="ARBA00023204"/>
    </source>
</evidence>
<evidence type="ECO:0000256" key="7">
    <source>
        <dbReference type="ARBA" id="ARBA00022801"/>
    </source>
</evidence>
<dbReference type="SUPFAM" id="SSF52980">
    <property type="entry name" value="Restriction endonuclease-like"/>
    <property type="match status" value="1"/>
</dbReference>
<dbReference type="InterPro" id="IPR011335">
    <property type="entry name" value="Restrct_endonuc-II-like"/>
</dbReference>
<accession>A0A1E8B535</accession>
<dbReference type="EC" id="3.1.21.10" evidence="13"/>
<dbReference type="RefSeq" id="WP_070144152.1">
    <property type="nucleotide sequence ID" value="NZ_LXLT01000050.1"/>
</dbReference>